<keyword evidence="6" id="KW-0472">Membrane</keyword>
<evidence type="ECO:0000256" key="2">
    <source>
        <dbReference type="ARBA" id="ARBA00009127"/>
    </source>
</evidence>
<evidence type="ECO:0000256" key="4">
    <source>
        <dbReference type="ARBA" id="ARBA00022729"/>
    </source>
</evidence>
<evidence type="ECO:0008006" key="9">
    <source>
        <dbReference type="Google" id="ProtNLM"/>
    </source>
</evidence>
<evidence type="ECO:0000313" key="7">
    <source>
        <dbReference type="EMBL" id="KAL0131469.1"/>
    </source>
</evidence>
<protein>
    <recommendedName>
        <fullName evidence="9">Bee-milk protein</fullName>
    </recommendedName>
</protein>
<comment type="subcellular location">
    <subcellularLocation>
        <location evidence="1">Secreted</location>
    </subcellularLocation>
</comment>
<keyword evidence="4" id="KW-0732">Signal</keyword>
<dbReference type="PANTHER" id="PTHR10009">
    <property type="entry name" value="PROTEIN YELLOW-RELATED"/>
    <property type="match status" value="1"/>
</dbReference>
<dbReference type="InterPro" id="IPR017996">
    <property type="entry name" value="MRJP/yellow-related"/>
</dbReference>
<dbReference type="PANTHER" id="PTHR10009:SF7">
    <property type="entry name" value="GH10609P-RELATED"/>
    <property type="match status" value="1"/>
</dbReference>
<dbReference type="Proteomes" id="UP001430953">
    <property type="component" value="Unassembled WGS sequence"/>
</dbReference>
<dbReference type="EMBL" id="JADYXP020000002">
    <property type="protein sequence ID" value="KAL0131469.1"/>
    <property type="molecule type" value="Genomic_DNA"/>
</dbReference>
<dbReference type="PRINTS" id="PR01366">
    <property type="entry name" value="ROYALJELLY"/>
</dbReference>
<evidence type="ECO:0000313" key="8">
    <source>
        <dbReference type="Proteomes" id="UP001430953"/>
    </source>
</evidence>
<keyword evidence="3" id="KW-0964">Secreted</keyword>
<dbReference type="InterPro" id="IPR011042">
    <property type="entry name" value="6-blade_b-propeller_TolB-like"/>
</dbReference>
<sequence length="491" mass="56786">MNSDLQKQVYTDRPQLRYFIVRNNSYLRYAKKMSRFLYVVLILTTATVSLSVELIEVYKWKYVDFVWRNMEEKTNAINNNQYNPYSCALYDVDKAPDGRVFVTSVRDEGVPASLMTVSNQLGPGGPLLDPYPNWSWYSNENDCNYIISVYRVSILCNHIFVLDCGKIGETKVCPPKLLIFNLEDDMLVKSIEIPPNIAENESGVGLFVTPLAYDPSHCHDINDVTVFMADIEGYGLAIYNGKDFCRVESDFMNATNPNFTINDQSFYLEDGILGLTIINENLFYSSLGGNAIYKMDMCNEKECSELTRSEADKITQLAGTLSGQTAAIASKQCALFFSNIPDNSILCQDATKGFNSTNTVLIVKDSKRLQFASGMKVVNHGTTLMMLTNRFQRVYTSTLDLNETNYRVLGISMEEVREETNCFDSCKYDYDKSDRHEPWRHKYWQRKLWHYFDKRNKLKKYFNHEKYDNKDHKYGKKDDKYDKKHKGNKYF</sequence>
<feature type="transmembrane region" description="Helical" evidence="6">
    <location>
        <begin position="36"/>
        <end position="55"/>
    </location>
</feature>
<dbReference type="AlphaFoldDB" id="A0AAW2GW65"/>
<evidence type="ECO:0000256" key="5">
    <source>
        <dbReference type="ARBA" id="ARBA00023180"/>
    </source>
</evidence>
<name>A0AAW2GW65_9HYME</name>
<accession>A0AAW2GW65</accession>
<organism evidence="7 8">
    <name type="scientific">Cardiocondyla obscurior</name>
    <dbReference type="NCBI Taxonomy" id="286306"/>
    <lineage>
        <taxon>Eukaryota</taxon>
        <taxon>Metazoa</taxon>
        <taxon>Ecdysozoa</taxon>
        <taxon>Arthropoda</taxon>
        <taxon>Hexapoda</taxon>
        <taxon>Insecta</taxon>
        <taxon>Pterygota</taxon>
        <taxon>Neoptera</taxon>
        <taxon>Endopterygota</taxon>
        <taxon>Hymenoptera</taxon>
        <taxon>Apocrita</taxon>
        <taxon>Aculeata</taxon>
        <taxon>Formicoidea</taxon>
        <taxon>Formicidae</taxon>
        <taxon>Myrmicinae</taxon>
        <taxon>Cardiocondyla</taxon>
    </lineage>
</organism>
<keyword evidence="6" id="KW-1133">Transmembrane helix</keyword>
<reference evidence="7 8" key="1">
    <citation type="submission" date="2023-03" db="EMBL/GenBank/DDBJ databases">
        <title>High recombination rates correlate with genetic variation in Cardiocondyla obscurior ants.</title>
        <authorList>
            <person name="Errbii M."/>
        </authorList>
    </citation>
    <scope>NUCLEOTIDE SEQUENCE [LARGE SCALE GENOMIC DNA]</scope>
    <source>
        <strain evidence="7">Alpha-2009</strain>
        <tissue evidence="7">Whole body</tissue>
    </source>
</reference>
<keyword evidence="8" id="KW-1185">Reference proteome</keyword>
<evidence type="ECO:0000256" key="6">
    <source>
        <dbReference type="SAM" id="Phobius"/>
    </source>
</evidence>
<evidence type="ECO:0000256" key="1">
    <source>
        <dbReference type="ARBA" id="ARBA00004613"/>
    </source>
</evidence>
<keyword evidence="5" id="KW-0325">Glycoprotein</keyword>
<gene>
    <name evidence="7" type="ORF">PUN28_002774</name>
</gene>
<comment type="similarity">
    <text evidence="2">Belongs to the major royal jelly protein family.</text>
</comment>
<dbReference type="GO" id="GO:0005576">
    <property type="term" value="C:extracellular region"/>
    <property type="evidence" value="ECO:0007669"/>
    <property type="project" value="UniProtKB-SubCell"/>
</dbReference>
<evidence type="ECO:0000256" key="3">
    <source>
        <dbReference type="ARBA" id="ARBA00022525"/>
    </source>
</evidence>
<keyword evidence="6" id="KW-0812">Transmembrane</keyword>
<comment type="caution">
    <text evidence="7">The sequence shown here is derived from an EMBL/GenBank/DDBJ whole genome shotgun (WGS) entry which is preliminary data.</text>
</comment>
<dbReference type="Gene3D" id="2.120.10.30">
    <property type="entry name" value="TolB, C-terminal domain"/>
    <property type="match status" value="1"/>
</dbReference>
<proteinExistence type="inferred from homology"/>
<dbReference type="Pfam" id="PF03022">
    <property type="entry name" value="MRJP"/>
    <property type="match status" value="1"/>
</dbReference>